<evidence type="ECO:0000256" key="2">
    <source>
        <dbReference type="SAM" id="MobiDB-lite"/>
    </source>
</evidence>
<feature type="region of interest" description="Disordered" evidence="2">
    <location>
        <begin position="58"/>
        <end position="79"/>
    </location>
</feature>
<feature type="region of interest" description="Disordered" evidence="2">
    <location>
        <begin position="277"/>
        <end position="305"/>
    </location>
</feature>
<keyword evidence="1" id="KW-0175">Coiled coil</keyword>
<evidence type="ECO:0000256" key="1">
    <source>
        <dbReference type="SAM" id="Coils"/>
    </source>
</evidence>
<dbReference type="EMBL" id="DRKP01000173">
    <property type="protein sequence ID" value="HEB97488.1"/>
    <property type="molecule type" value="Genomic_DNA"/>
</dbReference>
<protein>
    <submittedName>
        <fullName evidence="3">Uncharacterized protein</fullName>
    </submittedName>
</protein>
<feature type="compositionally biased region" description="Low complexity" evidence="2">
    <location>
        <begin position="285"/>
        <end position="305"/>
    </location>
</feature>
<gene>
    <name evidence="3" type="ORF">ENI96_13780</name>
</gene>
<comment type="caution">
    <text evidence="3">The sequence shown here is derived from an EMBL/GenBank/DDBJ whole genome shotgun (WGS) entry which is preliminary data.</text>
</comment>
<evidence type="ECO:0000313" key="3">
    <source>
        <dbReference type="EMBL" id="HEB97488.1"/>
    </source>
</evidence>
<accession>A0A831W6Q1</accession>
<feature type="coiled-coil region" evidence="1">
    <location>
        <begin position="105"/>
        <end position="132"/>
    </location>
</feature>
<sequence length="305" mass="31356">MKPGLDTVTCRSSEWPSLRRAGSTAALLTLLLASGGVLAHGGGGGGGGGGEGSAAGAYGGSYAPPPPGLEGVNPNTPVGLPPIQIGGNLPDDSIPSIRAMTPEERRRYEREIRKLLEQRQRDREAAADWENKKGWIWGWAEWAVVNADRAGQVSQAILSAIPGVGQGTNITLTGTRGFAEAYRDARLKGASRADAIKAGLANVAAQVGLSLGLGKATGSLSKRLGLLKKMNGVKDIRMAGKAKGIINWGAYIAIQGGGGLTGKMVGDKVTDTIATVSSQKGNGFSNSSPSSSPGYSPSPYHPMAR</sequence>
<dbReference type="AlphaFoldDB" id="A0A831W6Q1"/>
<proteinExistence type="predicted"/>
<organism evidence="3">
    <name type="scientific">Sedimenticola thiotaurini</name>
    <dbReference type="NCBI Taxonomy" id="1543721"/>
    <lineage>
        <taxon>Bacteria</taxon>
        <taxon>Pseudomonadati</taxon>
        <taxon>Pseudomonadota</taxon>
        <taxon>Gammaproteobacteria</taxon>
        <taxon>Chromatiales</taxon>
        <taxon>Sedimenticolaceae</taxon>
        <taxon>Sedimenticola</taxon>
    </lineage>
</organism>
<dbReference type="Proteomes" id="UP000886251">
    <property type="component" value="Unassembled WGS sequence"/>
</dbReference>
<reference evidence="3" key="1">
    <citation type="journal article" date="2020" name="mSystems">
        <title>Genome- and Community-Level Interaction Insights into Carbon Utilization and Element Cycling Functions of Hydrothermarchaeota in Hydrothermal Sediment.</title>
        <authorList>
            <person name="Zhou Z."/>
            <person name="Liu Y."/>
            <person name="Xu W."/>
            <person name="Pan J."/>
            <person name="Luo Z.H."/>
            <person name="Li M."/>
        </authorList>
    </citation>
    <scope>NUCLEOTIDE SEQUENCE [LARGE SCALE GENOMIC DNA]</scope>
    <source>
        <strain evidence="3">HyVt-443</strain>
    </source>
</reference>
<name>A0A831W6Q1_9GAMM</name>